<dbReference type="EMBL" id="JACCAE010000001">
    <property type="protein sequence ID" value="NYF98019.1"/>
    <property type="molecule type" value="Genomic_DNA"/>
</dbReference>
<dbReference type="AlphaFoldDB" id="A0A852VQ38"/>
<dbReference type="InterPro" id="IPR036390">
    <property type="entry name" value="WH_DNA-bd_sf"/>
</dbReference>
<dbReference type="SMART" id="SM00418">
    <property type="entry name" value="HTH_ARSR"/>
    <property type="match status" value="1"/>
</dbReference>
<dbReference type="Pfam" id="PF12840">
    <property type="entry name" value="HTH_20"/>
    <property type="match status" value="1"/>
</dbReference>
<dbReference type="GO" id="GO:0003700">
    <property type="term" value="F:DNA-binding transcription factor activity"/>
    <property type="evidence" value="ECO:0007669"/>
    <property type="project" value="InterPro"/>
</dbReference>
<gene>
    <name evidence="2" type="ORF">BJY20_001411</name>
</gene>
<keyword evidence="2" id="KW-0238">DNA-binding</keyword>
<evidence type="ECO:0000313" key="3">
    <source>
        <dbReference type="Proteomes" id="UP000554054"/>
    </source>
</evidence>
<dbReference type="CDD" id="cd00090">
    <property type="entry name" value="HTH_ARSR"/>
    <property type="match status" value="1"/>
</dbReference>
<proteinExistence type="predicted"/>
<sequence length="196" mass="22122">MIRRKRTELNITEARALRTLAHPARQRLITELYSGEVLTATEAAELVGLTPSATSYHLRALEKAGIVVRDEGTSDARQRPWRAAADSLSVRPEAYRHSPAGVQDANLAGWSSDIQAGMERAERAMAAGRDDVGHMSHSRLWLTWQEVEELADRIMELTEEYKVRTRADHPEGARAWDAYRLVLPTKEIPDTPREDR</sequence>
<dbReference type="SUPFAM" id="SSF46785">
    <property type="entry name" value="Winged helix' DNA-binding domain"/>
    <property type="match status" value="1"/>
</dbReference>
<dbReference type="Gene3D" id="1.10.10.10">
    <property type="entry name" value="Winged helix-like DNA-binding domain superfamily/Winged helix DNA-binding domain"/>
    <property type="match status" value="1"/>
</dbReference>
<evidence type="ECO:0000259" key="1">
    <source>
        <dbReference type="SMART" id="SM00418"/>
    </source>
</evidence>
<dbReference type="InterPro" id="IPR001845">
    <property type="entry name" value="HTH_ArsR_DNA-bd_dom"/>
</dbReference>
<comment type="caution">
    <text evidence="2">The sequence shown here is derived from an EMBL/GenBank/DDBJ whole genome shotgun (WGS) entry which is preliminary data.</text>
</comment>
<protein>
    <submittedName>
        <fullName evidence="2">DNA-binding transcriptional ArsR family regulator</fullName>
    </submittedName>
</protein>
<reference evidence="2 3" key="1">
    <citation type="submission" date="2020-07" db="EMBL/GenBank/DDBJ databases">
        <title>Sequencing the genomes of 1000 actinobacteria strains.</title>
        <authorList>
            <person name="Klenk H.-P."/>
        </authorList>
    </citation>
    <scope>NUCLEOTIDE SEQUENCE [LARGE SCALE GENOMIC DNA]</scope>
    <source>
        <strain evidence="2 3">DSM 26154</strain>
    </source>
</reference>
<evidence type="ECO:0000313" key="2">
    <source>
        <dbReference type="EMBL" id="NYF98019.1"/>
    </source>
</evidence>
<dbReference type="RefSeq" id="WP_185990879.1">
    <property type="nucleotide sequence ID" value="NZ_JACCAE010000001.1"/>
</dbReference>
<dbReference type="GO" id="GO:0003677">
    <property type="term" value="F:DNA binding"/>
    <property type="evidence" value="ECO:0007669"/>
    <property type="project" value="UniProtKB-KW"/>
</dbReference>
<keyword evidence="3" id="KW-1185">Reference proteome</keyword>
<dbReference type="Proteomes" id="UP000554054">
    <property type="component" value="Unassembled WGS sequence"/>
</dbReference>
<dbReference type="InterPro" id="IPR036388">
    <property type="entry name" value="WH-like_DNA-bd_sf"/>
</dbReference>
<accession>A0A852VQ38</accession>
<dbReference type="InterPro" id="IPR011991">
    <property type="entry name" value="ArsR-like_HTH"/>
</dbReference>
<organism evidence="2 3">
    <name type="scientific">Janibacter cremeus</name>
    <dbReference type="NCBI Taxonomy" id="1285192"/>
    <lineage>
        <taxon>Bacteria</taxon>
        <taxon>Bacillati</taxon>
        <taxon>Actinomycetota</taxon>
        <taxon>Actinomycetes</taxon>
        <taxon>Micrococcales</taxon>
        <taxon>Intrasporangiaceae</taxon>
        <taxon>Janibacter</taxon>
    </lineage>
</organism>
<name>A0A852VQ38_9MICO</name>
<feature type="domain" description="HTH arsR-type" evidence="1">
    <location>
        <begin position="15"/>
        <end position="86"/>
    </location>
</feature>